<dbReference type="PANTHER" id="PTHR15362:SF7">
    <property type="entry name" value="PHOSPHATIDYLSERINE SYNTHASE 2"/>
    <property type="match status" value="1"/>
</dbReference>
<dbReference type="Proteomes" id="UP000444721">
    <property type="component" value="Unassembled WGS sequence"/>
</dbReference>
<feature type="transmembrane region" description="Helical" evidence="14">
    <location>
        <begin position="417"/>
        <end position="438"/>
    </location>
</feature>
<evidence type="ECO:0000256" key="6">
    <source>
        <dbReference type="ARBA" id="ARBA00022824"/>
    </source>
</evidence>
<evidence type="ECO:0000256" key="4">
    <source>
        <dbReference type="ARBA" id="ARBA00022679"/>
    </source>
</evidence>
<feature type="transmembrane region" description="Helical" evidence="14">
    <location>
        <begin position="355"/>
        <end position="373"/>
    </location>
</feature>
<comment type="caution">
    <text evidence="15">The sequence shown here is derived from an EMBL/GenBank/DDBJ whole genome shotgun (WGS) entry which is preliminary data.</text>
</comment>
<dbReference type="GO" id="GO:0005789">
    <property type="term" value="C:endoplasmic reticulum membrane"/>
    <property type="evidence" value="ECO:0007669"/>
    <property type="project" value="UniProtKB-SubCell"/>
</dbReference>
<dbReference type="OrthoDB" id="10265393at2759"/>
<evidence type="ECO:0000256" key="9">
    <source>
        <dbReference type="ARBA" id="ARBA00023136"/>
    </source>
</evidence>
<dbReference type="VEuPathDB" id="AmoebaDB:NF0020580"/>
<feature type="transmembrane region" description="Helical" evidence="14">
    <location>
        <begin position="222"/>
        <end position="240"/>
    </location>
</feature>
<evidence type="ECO:0000313" key="15">
    <source>
        <dbReference type="EMBL" id="KAF0980409.1"/>
    </source>
</evidence>
<feature type="compositionally biased region" description="Polar residues" evidence="13">
    <location>
        <begin position="1"/>
        <end position="11"/>
    </location>
</feature>
<keyword evidence="6" id="KW-0256">Endoplasmic reticulum</keyword>
<keyword evidence="11" id="KW-1208">Phospholipid metabolism</keyword>
<evidence type="ECO:0000256" key="7">
    <source>
        <dbReference type="ARBA" id="ARBA00022989"/>
    </source>
</evidence>
<accession>A0A6A5C506</accession>
<dbReference type="GO" id="GO:0106245">
    <property type="term" value="F:L-serine-phosphatidylethanolamine phosphatidyltransferase activity"/>
    <property type="evidence" value="ECO:0007669"/>
    <property type="project" value="InterPro"/>
</dbReference>
<dbReference type="OMA" id="LPNFWEC"/>
<dbReference type="GO" id="GO:0006659">
    <property type="term" value="P:phosphatidylserine biosynthetic process"/>
    <property type="evidence" value="ECO:0007669"/>
    <property type="project" value="InterPro"/>
</dbReference>
<feature type="transmembrane region" description="Helical" evidence="14">
    <location>
        <begin position="129"/>
        <end position="149"/>
    </location>
</feature>
<evidence type="ECO:0000256" key="12">
    <source>
        <dbReference type="ARBA" id="ARBA00025707"/>
    </source>
</evidence>
<feature type="transmembrane region" description="Helical" evidence="14">
    <location>
        <begin position="450"/>
        <end position="471"/>
    </location>
</feature>
<dbReference type="RefSeq" id="XP_044565122.1">
    <property type="nucleotide sequence ID" value="XM_044704274.1"/>
</dbReference>
<dbReference type="VEuPathDB" id="AmoebaDB:FDP41_013623"/>
<feature type="transmembrane region" description="Helical" evidence="14">
    <location>
        <begin position="98"/>
        <end position="117"/>
    </location>
</feature>
<evidence type="ECO:0000313" key="16">
    <source>
        <dbReference type="Proteomes" id="UP000444721"/>
    </source>
</evidence>
<dbReference type="EMBL" id="VFQX01000019">
    <property type="protein sequence ID" value="KAF0980409.1"/>
    <property type="molecule type" value="Genomic_DNA"/>
</dbReference>
<sequence>MSSPSSATQQDLRNRKQNKQIIVPPINTQQVSSSSSANGSTSPEEDTAKQQTECRTPKDEFIDALNKPHTITILVASFAVLFYYSFIRHDAITTEQNVKRGIMAMIGLFLVYCAVQLRDGILMRPHPVIWRLITGIGLVYLLFLVFLMFQTKEDARQFMKYLDPSLGVPLPERDYANNCDIYTPNNPVSYFKNVYDTIYDEFILAHVLGYIAKALLFRDLKLCWCLSLFFEIMEITFQHWLPNFKECWWDHIIIDVLICNNIGIIIGLWICDYLKMRKYPLWIGVTKMDTTPKKIKRIFQQFTPFNWTSYDWHIFDDAKHFLYFCAIVLAMNIVDLNAFFLKYVLWVPPPNKLNVYRLLIWFCLGMPAIREYYQYISDPNTKRIGANTWIAIGIIFTEILVYFKFSEGYYLIPFPHHIWVNWVLFFMIIIPWFIVFFFVTNREMRRRNPLLKFALNATLTLSMVPLIFMFLSGCPDLQYGREWFDNTIESLLQKYAYSN</sequence>
<keyword evidence="9 14" id="KW-0472">Membrane</keyword>
<organism evidence="15 16">
    <name type="scientific">Naegleria fowleri</name>
    <name type="common">Brain eating amoeba</name>
    <dbReference type="NCBI Taxonomy" id="5763"/>
    <lineage>
        <taxon>Eukaryota</taxon>
        <taxon>Discoba</taxon>
        <taxon>Heterolobosea</taxon>
        <taxon>Tetramitia</taxon>
        <taxon>Eutetramitia</taxon>
        <taxon>Vahlkampfiidae</taxon>
        <taxon>Naegleria</taxon>
    </lineage>
</organism>
<dbReference type="VEuPathDB" id="AmoebaDB:NfTy_027560"/>
<evidence type="ECO:0000256" key="11">
    <source>
        <dbReference type="ARBA" id="ARBA00023264"/>
    </source>
</evidence>
<keyword evidence="4" id="KW-0808">Transferase</keyword>
<reference evidence="15 16" key="1">
    <citation type="journal article" date="2019" name="Sci. Rep.">
        <title>Nanopore sequencing improves the draft genome of the human pathogenic amoeba Naegleria fowleri.</title>
        <authorList>
            <person name="Liechti N."/>
            <person name="Schurch N."/>
            <person name="Bruggmann R."/>
            <person name="Wittwer M."/>
        </authorList>
    </citation>
    <scope>NUCLEOTIDE SEQUENCE [LARGE SCALE GENOMIC DNA]</scope>
    <source>
        <strain evidence="15 16">ATCC 30894</strain>
    </source>
</reference>
<dbReference type="InterPro" id="IPR004277">
    <property type="entry name" value="PSS"/>
</dbReference>
<evidence type="ECO:0000256" key="10">
    <source>
        <dbReference type="ARBA" id="ARBA00023209"/>
    </source>
</evidence>
<dbReference type="PANTHER" id="PTHR15362">
    <property type="entry name" value="PHOSPHATIDYLINOSITOL SYNTHASE"/>
    <property type="match status" value="1"/>
</dbReference>
<keyword evidence="7 14" id="KW-1133">Transmembrane helix</keyword>
<gene>
    <name evidence="15" type="ORF">FDP41_013623</name>
</gene>
<evidence type="ECO:0000256" key="1">
    <source>
        <dbReference type="ARBA" id="ARBA00004477"/>
    </source>
</evidence>
<keyword evidence="3" id="KW-0444">Lipid biosynthesis</keyword>
<feature type="transmembrane region" description="Helical" evidence="14">
    <location>
        <begin position="385"/>
        <end position="405"/>
    </location>
</feature>
<evidence type="ECO:0008006" key="17">
    <source>
        <dbReference type="Google" id="ProtNLM"/>
    </source>
</evidence>
<feature type="transmembrane region" description="Helical" evidence="14">
    <location>
        <begin position="321"/>
        <end position="343"/>
    </location>
</feature>
<keyword evidence="16" id="KW-1185">Reference proteome</keyword>
<evidence type="ECO:0000256" key="3">
    <source>
        <dbReference type="ARBA" id="ARBA00022516"/>
    </source>
</evidence>
<proteinExistence type="predicted"/>
<keyword evidence="10" id="KW-0594">Phospholipid biosynthesis</keyword>
<feature type="transmembrane region" description="Helical" evidence="14">
    <location>
        <begin position="252"/>
        <end position="271"/>
    </location>
</feature>
<comment type="subcellular location">
    <subcellularLocation>
        <location evidence="1">Endoplasmic reticulum membrane</location>
        <topology evidence="1">Multi-pass membrane protein</topology>
    </subcellularLocation>
</comment>
<evidence type="ECO:0000256" key="14">
    <source>
        <dbReference type="SAM" id="Phobius"/>
    </source>
</evidence>
<dbReference type="AlphaFoldDB" id="A0A6A5C506"/>
<name>A0A6A5C506_NAEFO</name>
<comment type="pathway">
    <text evidence="12">Phospholipid metabolism.</text>
</comment>
<protein>
    <recommendedName>
        <fullName evidence="17">Phosphatidylserine synthase</fullName>
    </recommendedName>
</protein>
<feature type="transmembrane region" description="Helical" evidence="14">
    <location>
        <begin position="69"/>
        <end position="86"/>
    </location>
</feature>
<evidence type="ECO:0000256" key="8">
    <source>
        <dbReference type="ARBA" id="ARBA00023098"/>
    </source>
</evidence>
<comment type="pathway">
    <text evidence="2">Lipid metabolism.</text>
</comment>
<evidence type="ECO:0000256" key="2">
    <source>
        <dbReference type="ARBA" id="ARBA00005189"/>
    </source>
</evidence>
<dbReference type="GeneID" id="68120838"/>
<evidence type="ECO:0000256" key="13">
    <source>
        <dbReference type="SAM" id="MobiDB-lite"/>
    </source>
</evidence>
<feature type="compositionally biased region" description="Low complexity" evidence="13">
    <location>
        <begin position="32"/>
        <end position="42"/>
    </location>
</feature>
<keyword evidence="5 14" id="KW-0812">Transmembrane</keyword>
<dbReference type="Pfam" id="PF03034">
    <property type="entry name" value="PSS"/>
    <property type="match status" value="1"/>
</dbReference>
<feature type="region of interest" description="Disordered" evidence="13">
    <location>
        <begin position="1"/>
        <end position="54"/>
    </location>
</feature>
<keyword evidence="8" id="KW-0443">Lipid metabolism</keyword>
<evidence type="ECO:0000256" key="5">
    <source>
        <dbReference type="ARBA" id="ARBA00022692"/>
    </source>
</evidence>